<comment type="caution">
    <text evidence="3">The sequence shown here is derived from an EMBL/GenBank/DDBJ whole genome shotgun (WGS) entry which is preliminary data.</text>
</comment>
<feature type="compositionally biased region" description="Polar residues" evidence="1">
    <location>
        <begin position="91"/>
        <end position="105"/>
    </location>
</feature>
<evidence type="ECO:0000313" key="4">
    <source>
        <dbReference type="Proteomes" id="UP000028730"/>
    </source>
</evidence>
<gene>
    <name evidence="3" type="ORF">BBOMB_1474</name>
</gene>
<organism evidence="3 4">
    <name type="scientific">Bifidobacterium bombi DSM 19703</name>
    <dbReference type="NCBI Taxonomy" id="1341695"/>
    <lineage>
        <taxon>Bacteria</taxon>
        <taxon>Bacillati</taxon>
        <taxon>Actinomycetota</taxon>
        <taxon>Actinomycetes</taxon>
        <taxon>Bifidobacteriales</taxon>
        <taxon>Bifidobacteriaceae</taxon>
        <taxon>Bifidobacterium</taxon>
    </lineage>
</organism>
<sequence length="224" mass="24709">MKEQKQDRGHGVIIAALIGLLLSLTLLTIGLHAAFHKTDAPAKANSLSEASHQNKAFDGETDGKGKSNDTAKQLEKREHELEERQHGGYGSQAQSYAPEGSQTNPKTDIARAYWECSPQSLLDETNFIYQLSDDQSEMTLRINYPSQFADYNIGCLATNLNLRTTELTSEGTPDHGWRKHCIDSYCITSRIMNSGTLAPDGSTGWIDVIIKEQNPEGGYDSSMQ</sequence>
<keyword evidence="2" id="KW-0472">Membrane</keyword>
<dbReference type="EMBL" id="ATLK01000002">
    <property type="protein sequence ID" value="KFF30611.1"/>
    <property type="molecule type" value="Genomic_DNA"/>
</dbReference>
<keyword evidence="2" id="KW-1133">Transmembrane helix</keyword>
<name>A0A086BNU7_9BIFI</name>
<evidence type="ECO:0000256" key="1">
    <source>
        <dbReference type="SAM" id="MobiDB-lite"/>
    </source>
</evidence>
<evidence type="ECO:0000256" key="2">
    <source>
        <dbReference type="SAM" id="Phobius"/>
    </source>
</evidence>
<accession>A0A086BNU7</accession>
<evidence type="ECO:0000313" key="3">
    <source>
        <dbReference type="EMBL" id="KFF30611.1"/>
    </source>
</evidence>
<proteinExistence type="predicted"/>
<dbReference type="AlphaFoldDB" id="A0A086BNU7"/>
<feature type="compositionally biased region" description="Basic and acidic residues" evidence="1">
    <location>
        <begin position="55"/>
        <end position="86"/>
    </location>
</feature>
<feature type="transmembrane region" description="Helical" evidence="2">
    <location>
        <begin position="12"/>
        <end position="35"/>
    </location>
</feature>
<dbReference type="Proteomes" id="UP000028730">
    <property type="component" value="Unassembled WGS sequence"/>
</dbReference>
<reference evidence="3 4" key="1">
    <citation type="journal article" date="2014" name="Appl. Environ. Microbiol.">
        <title>Genomic encyclopedia of type strains of the genus Bifidobacterium.</title>
        <authorList>
            <person name="Milani C."/>
            <person name="Lugli G.A."/>
            <person name="Duranti S."/>
            <person name="Turroni F."/>
            <person name="Bottacini F."/>
            <person name="Mangifesta M."/>
            <person name="Sanchez B."/>
            <person name="Viappiani A."/>
            <person name="Mancabelli L."/>
            <person name="Taminiau B."/>
            <person name="Delcenserie V."/>
            <person name="Barrangou R."/>
            <person name="Margolles A."/>
            <person name="van Sinderen D."/>
            <person name="Ventura M."/>
        </authorList>
    </citation>
    <scope>NUCLEOTIDE SEQUENCE [LARGE SCALE GENOMIC DNA]</scope>
    <source>
        <strain evidence="3 4">DSM 19703</strain>
    </source>
</reference>
<protein>
    <submittedName>
        <fullName evidence="3">Uncharacterized protein</fullName>
    </submittedName>
</protein>
<keyword evidence="4" id="KW-1185">Reference proteome</keyword>
<feature type="region of interest" description="Disordered" evidence="1">
    <location>
        <begin position="45"/>
        <end position="105"/>
    </location>
</feature>
<keyword evidence="2" id="KW-0812">Transmembrane</keyword>
<feature type="compositionally biased region" description="Polar residues" evidence="1">
    <location>
        <begin position="45"/>
        <end position="54"/>
    </location>
</feature>
<dbReference type="STRING" id="1341695.BBOMB_1474"/>